<evidence type="ECO:0000256" key="6">
    <source>
        <dbReference type="ARBA" id="ARBA00022989"/>
    </source>
</evidence>
<gene>
    <name evidence="10" type="ORF">GCM10007968_11470</name>
</gene>
<dbReference type="RefSeq" id="WP_229727494.1">
    <property type="nucleotide sequence ID" value="NZ_BMOK01000004.1"/>
</dbReference>
<protein>
    <submittedName>
        <fullName evidence="10">ABC transporter permease</fullName>
    </submittedName>
</protein>
<feature type="transmembrane region" description="Helical" evidence="8">
    <location>
        <begin position="191"/>
        <end position="213"/>
    </location>
</feature>
<feature type="transmembrane region" description="Helical" evidence="8">
    <location>
        <begin position="66"/>
        <end position="88"/>
    </location>
</feature>
<evidence type="ECO:0000256" key="5">
    <source>
        <dbReference type="ARBA" id="ARBA00022692"/>
    </source>
</evidence>
<dbReference type="GO" id="GO:0055085">
    <property type="term" value="P:transmembrane transport"/>
    <property type="evidence" value="ECO:0007669"/>
    <property type="project" value="InterPro"/>
</dbReference>
<keyword evidence="4" id="KW-1003">Cell membrane</keyword>
<comment type="caution">
    <text evidence="10">The sequence shown here is derived from an EMBL/GenBank/DDBJ whole genome shotgun (WGS) entry which is preliminary data.</text>
</comment>
<keyword evidence="6 8" id="KW-1133">Transmembrane helix</keyword>
<feature type="transmembrane region" description="Helical" evidence="8">
    <location>
        <begin position="251"/>
        <end position="274"/>
    </location>
</feature>
<dbReference type="AlphaFoldDB" id="A0A917S0K3"/>
<evidence type="ECO:0000256" key="2">
    <source>
        <dbReference type="ARBA" id="ARBA00007069"/>
    </source>
</evidence>
<dbReference type="PANTHER" id="PTHR42929">
    <property type="entry name" value="INNER MEMBRANE ABC TRANSPORTER PERMEASE PROTEIN YDCU-RELATED-RELATED"/>
    <property type="match status" value="1"/>
</dbReference>
<dbReference type="Gene3D" id="1.10.3720.10">
    <property type="entry name" value="MetI-like"/>
    <property type="match status" value="1"/>
</dbReference>
<keyword evidence="7 8" id="KW-0472">Membrane</keyword>
<evidence type="ECO:0000256" key="3">
    <source>
        <dbReference type="ARBA" id="ARBA00022448"/>
    </source>
</evidence>
<feature type="transmembrane region" description="Helical" evidence="8">
    <location>
        <begin position="108"/>
        <end position="131"/>
    </location>
</feature>
<feature type="domain" description="ABC transmembrane type-1" evidence="9">
    <location>
        <begin position="62"/>
        <end position="270"/>
    </location>
</feature>
<evidence type="ECO:0000313" key="10">
    <source>
        <dbReference type="EMBL" id="GGL49025.1"/>
    </source>
</evidence>
<evidence type="ECO:0000313" key="11">
    <source>
        <dbReference type="Proteomes" id="UP000654670"/>
    </source>
</evidence>
<comment type="similarity">
    <text evidence="2">Belongs to the binding-protein-dependent transport system permease family. CysTW subfamily.</text>
</comment>
<reference evidence="10" key="1">
    <citation type="journal article" date="2014" name="Int. J. Syst. Evol. Microbiol.">
        <title>Complete genome sequence of Corynebacterium casei LMG S-19264T (=DSM 44701T), isolated from a smear-ripened cheese.</title>
        <authorList>
            <consortium name="US DOE Joint Genome Institute (JGI-PGF)"/>
            <person name="Walter F."/>
            <person name="Albersmeier A."/>
            <person name="Kalinowski J."/>
            <person name="Ruckert C."/>
        </authorList>
    </citation>
    <scope>NUCLEOTIDE SEQUENCE</scope>
    <source>
        <strain evidence="10">JCM 15325</strain>
    </source>
</reference>
<organism evidence="10 11">
    <name type="scientific">Sporolactobacillus putidus</name>
    <dbReference type="NCBI Taxonomy" id="492735"/>
    <lineage>
        <taxon>Bacteria</taxon>
        <taxon>Bacillati</taxon>
        <taxon>Bacillota</taxon>
        <taxon>Bacilli</taxon>
        <taxon>Bacillales</taxon>
        <taxon>Sporolactobacillaceae</taxon>
        <taxon>Sporolactobacillus</taxon>
    </lineage>
</organism>
<evidence type="ECO:0000259" key="9">
    <source>
        <dbReference type="PROSITE" id="PS50928"/>
    </source>
</evidence>
<sequence length="282" mass="31131">MNKKIQRQAGACLFPFIAVLLMFLVVPLVIMIRASFADADDTGWTVQNYLTIMTQPFYYEAFKNSFLISLASSLAGIILAMLVAQALVRSKQRVQDRMMLFINMTANFAGVPLAFAFIILVGNAGILTLMLSKIGIPLLNGFNLYSWQGLAVTYVYFQVPLGVLFLYPAFRGIDKRWKEAALLLGAGPAAFWLRVGLPHILPSVFGTFIILFANAMGTYETAYALVGSNINLVTTRIAALVSGDIFAQPQLGSAMAVLFAVMMIAIVIIDEYFLRLVRRDMK</sequence>
<dbReference type="GO" id="GO:0005886">
    <property type="term" value="C:plasma membrane"/>
    <property type="evidence" value="ECO:0007669"/>
    <property type="project" value="UniProtKB-SubCell"/>
</dbReference>
<evidence type="ECO:0000256" key="8">
    <source>
        <dbReference type="RuleBase" id="RU363032"/>
    </source>
</evidence>
<proteinExistence type="inferred from homology"/>
<dbReference type="PROSITE" id="PS50928">
    <property type="entry name" value="ABC_TM1"/>
    <property type="match status" value="1"/>
</dbReference>
<dbReference type="InterPro" id="IPR000515">
    <property type="entry name" value="MetI-like"/>
</dbReference>
<dbReference type="Pfam" id="PF00528">
    <property type="entry name" value="BPD_transp_1"/>
    <property type="match status" value="1"/>
</dbReference>
<keyword evidence="5 8" id="KW-0812">Transmembrane</keyword>
<evidence type="ECO:0000256" key="4">
    <source>
        <dbReference type="ARBA" id="ARBA00022475"/>
    </source>
</evidence>
<keyword evidence="11" id="KW-1185">Reference proteome</keyword>
<reference evidence="10" key="2">
    <citation type="submission" date="2020-09" db="EMBL/GenBank/DDBJ databases">
        <authorList>
            <person name="Sun Q."/>
            <person name="Ohkuma M."/>
        </authorList>
    </citation>
    <scope>NUCLEOTIDE SEQUENCE</scope>
    <source>
        <strain evidence="10">JCM 15325</strain>
    </source>
</reference>
<dbReference type="EMBL" id="BMOK01000004">
    <property type="protein sequence ID" value="GGL49025.1"/>
    <property type="molecule type" value="Genomic_DNA"/>
</dbReference>
<feature type="transmembrane region" description="Helical" evidence="8">
    <location>
        <begin position="12"/>
        <end position="36"/>
    </location>
</feature>
<dbReference type="Proteomes" id="UP000654670">
    <property type="component" value="Unassembled WGS sequence"/>
</dbReference>
<name>A0A917S0K3_9BACL</name>
<dbReference type="CDD" id="cd06261">
    <property type="entry name" value="TM_PBP2"/>
    <property type="match status" value="1"/>
</dbReference>
<keyword evidence="3 8" id="KW-0813">Transport</keyword>
<dbReference type="SUPFAM" id="SSF161098">
    <property type="entry name" value="MetI-like"/>
    <property type="match status" value="1"/>
</dbReference>
<evidence type="ECO:0000256" key="7">
    <source>
        <dbReference type="ARBA" id="ARBA00023136"/>
    </source>
</evidence>
<comment type="subcellular location">
    <subcellularLocation>
        <location evidence="1 8">Cell membrane</location>
        <topology evidence="1 8">Multi-pass membrane protein</topology>
    </subcellularLocation>
</comment>
<evidence type="ECO:0000256" key="1">
    <source>
        <dbReference type="ARBA" id="ARBA00004651"/>
    </source>
</evidence>
<feature type="transmembrane region" description="Helical" evidence="8">
    <location>
        <begin position="151"/>
        <end position="170"/>
    </location>
</feature>
<accession>A0A917S0K3</accession>
<dbReference type="InterPro" id="IPR035906">
    <property type="entry name" value="MetI-like_sf"/>
</dbReference>
<dbReference type="PANTHER" id="PTHR42929:SF1">
    <property type="entry name" value="INNER MEMBRANE ABC TRANSPORTER PERMEASE PROTEIN YDCU-RELATED"/>
    <property type="match status" value="1"/>
</dbReference>